<gene>
    <name evidence="2" type="ORF">GXW74_06050</name>
</gene>
<dbReference type="RefSeq" id="WP_211845563.1">
    <property type="nucleotide sequence ID" value="NZ_JAAEDL010000004.1"/>
</dbReference>
<proteinExistence type="predicted"/>
<dbReference type="Proteomes" id="UP001138709">
    <property type="component" value="Unassembled WGS sequence"/>
</dbReference>
<reference evidence="2" key="1">
    <citation type="submission" date="2020-01" db="EMBL/GenBank/DDBJ databases">
        <authorList>
            <person name="Rat A."/>
        </authorList>
    </citation>
    <scope>NUCLEOTIDE SEQUENCE</scope>
    <source>
        <strain evidence="2">LMG 31228</strain>
    </source>
</reference>
<organism evidence="2 3">
    <name type="scientific">Neoroseomonas eburnea</name>
    <dbReference type="NCBI Taxonomy" id="1346889"/>
    <lineage>
        <taxon>Bacteria</taxon>
        <taxon>Pseudomonadati</taxon>
        <taxon>Pseudomonadota</taxon>
        <taxon>Alphaproteobacteria</taxon>
        <taxon>Acetobacterales</taxon>
        <taxon>Acetobacteraceae</taxon>
        <taxon>Neoroseomonas</taxon>
    </lineage>
</organism>
<accession>A0A9X9X8K6</accession>
<evidence type="ECO:0000313" key="3">
    <source>
        <dbReference type="Proteomes" id="UP001138709"/>
    </source>
</evidence>
<reference evidence="2" key="2">
    <citation type="journal article" date="2021" name="Syst. Appl. Microbiol.">
        <title>Roseomonas hellenica sp. nov., isolated from roots of wild-growing Alkanna tinctoria.</title>
        <authorList>
            <person name="Rat A."/>
            <person name="Naranjo H.D."/>
            <person name="Lebbe L."/>
            <person name="Cnockaert M."/>
            <person name="Krigas N."/>
            <person name="Grigoriadou K."/>
            <person name="Maloupa E."/>
            <person name="Willems A."/>
        </authorList>
    </citation>
    <scope>NUCLEOTIDE SEQUENCE</scope>
    <source>
        <strain evidence="2">LMG 31228</strain>
    </source>
</reference>
<dbReference type="AlphaFoldDB" id="A0A9X9X8K6"/>
<feature type="compositionally biased region" description="Low complexity" evidence="1">
    <location>
        <begin position="21"/>
        <end position="52"/>
    </location>
</feature>
<evidence type="ECO:0000256" key="1">
    <source>
        <dbReference type="SAM" id="MobiDB-lite"/>
    </source>
</evidence>
<name>A0A9X9X8K6_9PROT</name>
<dbReference type="EMBL" id="JAAEDL010000004">
    <property type="protein sequence ID" value="MBR0680042.1"/>
    <property type="molecule type" value="Genomic_DNA"/>
</dbReference>
<comment type="caution">
    <text evidence="2">The sequence shown here is derived from an EMBL/GenBank/DDBJ whole genome shotgun (WGS) entry which is preliminary data.</text>
</comment>
<evidence type="ECO:0000313" key="2">
    <source>
        <dbReference type="EMBL" id="MBR0680042.1"/>
    </source>
</evidence>
<feature type="region of interest" description="Disordered" evidence="1">
    <location>
        <begin position="17"/>
        <end position="59"/>
    </location>
</feature>
<sequence length="152" mass="15708">MGDRTAVASEVGDILDLVPHAGPAPERGAPAPAASRAPAAAPARSPAAMAERAVADGTAETVRETATRLIRMEIAPGARIASARVFARAGRGEEALAVLLADPATFGSPVAAVVLDHVVQIQGLPRPVAALAWHLRRRLREEARRRKAAAAP</sequence>
<protein>
    <submittedName>
        <fullName evidence="2">Uncharacterized protein</fullName>
    </submittedName>
</protein>
<keyword evidence="3" id="KW-1185">Reference proteome</keyword>